<keyword evidence="2" id="KW-0479">Metal-binding</keyword>
<dbReference type="Pfam" id="PF01231">
    <property type="entry name" value="IDO"/>
    <property type="match status" value="1"/>
</dbReference>
<evidence type="ECO:0000256" key="2">
    <source>
        <dbReference type="ARBA" id="ARBA00022723"/>
    </source>
</evidence>
<keyword evidence="5" id="KW-1185">Reference proteome</keyword>
<keyword evidence="3" id="KW-0408">Iron</keyword>
<dbReference type="AlphaFoldDB" id="A0A1S8WRY1"/>
<dbReference type="InterPro" id="IPR037217">
    <property type="entry name" value="Trp/Indoleamine_2_3_dOase-like"/>
</dbReference>
<evidence type="ECO:0000313" key="4">
    <source>
        <dbReference type="EMBL" id="OON17269.1"/>
    </source>
</evidence>
<dbReference type="InterPro" id="IPR000898">
    <property type="entry name" value="Indolamine_dOase"/>
</dbReference>
<name>A0A1S8WRY1_OPIVI</name>
<gene>
    <name evidence="4" type="ORF">X801_06895</name>
</gene>
<evidence type="ECO:0000256" key="3">
    <source>
        <dbReference type="ARBA" id="ARBA00023004"/>
    </source>
</evidence>
<organism evidence="4 5">
    <name type="scientific">Opisthorchis viverrini</name>
    <name type="common">Southeast Asian liver fluke</name>
    <dbReference type="NCBI Taxonomy" id="6198"/>
    <lineage>
        <taxon>Eukaryota</taxon>
        <taxon>Metazoa</taxon>
        <taxon>Spiralia</taxon>
        <taxon>Lophotrochozoa</taxon>
        <taxon>Platyhelminthes</taxon>
        <taxon>Trematoda</taxon>
        <taxon>Digenea</taxon>
        <taxon>Opisthorchiida</taxon>
        <taxon>Opisthorchiata</taxon>
        <taxon>Opisthorchiidae</taxon>
        <taxon>Opisthorchis</taxon>
    </lineage>
</organism>
<dbReference type="EMBL" id="KV895626">
    <property type="protein sequence ID" value="OON17269.1"/>
    <property type="molecule type" value="Genomic_DNA"/>
</dbReference>
<dbReference type="Proteomes" id="UP000243686">
    <property type="component" value="Unassembled WGS sequence"/>
</dbReference>
<dbReference type="SUPFAM" id="SSF140959">
    <property type="entry name" value="Indolic compounds 2,3-dioxygenase-like"/>
    <property type="match status" value="1"/>
</dbReference>
<sequence length="65" mass="7367">MKSLSDYRLSEKSAAVLEFPLTKLPDEYEPWNTIISILPELFRNGSLRNYVSEARLSQSESDACG</sequence>
<dbReference type="GO" id="GO:0016702">
    <property type="term" value="F:oxidoreductase activity, acting on single donors with incorporation of molecular oxygen, incorporation of two atoms of oxygen"/>
    <property type="evidence" value="ECO:0007669"/>
    <property type="project" value="UniProtKB-ARBA"/>
</dbReference>
<protein>
    <submittedName>
        <fullName evidence="4">Uncharacterized protein</fullName>
    </submittedName>
</protein>
<evidence type="ECO:0000256" key="1">
    <source>
        <dbReference type="ARBA" id="ARBA00007119"/>
    </source>
</evidence>
<dbReference type="GO" id="GO:0020037">
    <property type="term" value="F:heme binding"/>
    <property type="evidence" value="ECO:0007669"/>
    <property type="project" value="InterPro"/>
</dbReference>
<comment type="similarity">
    <text evidence="1">Belongs to the indoleamine 2,3-dioxygenase family.</text>
</comment>
<accession>A0A1S8WRY1</accession>
<dbReference type="GO" id="GO:0019441">
    <property type="term" value="P:L-tryptophan catabolic process to kynurenine"/>
    <property type="evidence" value="ECO:0007669"/>
    <property type="project" value="InterPro"/>
</dbReference>
<reference evidence="4 5" key="1">
    <citation type="submission" date="2015-03" db="EMBL/GenBank/DDBJ databases">
        <title>Draft genome of the nematode, Opisthorchis viverrini.</title>
        <authorList>
            <person name="Mitreva M."/>
        </authorList>
    </citation>
    <scope>NUCLEOTIDE SEQUENCE [LARGE SCALE GENOMIC DNA]</scope>
    <source>
        <strain evidence="4">Khon Kaen</strain>
    </source>
</reference>
<proteinExistence type="inferred from homology"/>
<evidence type="ECO:0000313" key="5">
    <source>
        <dbReference type="Proteomes" id="UP000243686"/>
    </source>
</evidence>
<dbReference type="GO" id="GO:0046872">
    <property type="term" value="F:metal ion binding"/>
    <property type="evidence" value="ECO:0007669"/>
    <property type="project" value="UniProtKB-KW"/>
</dbReference>